<comment type="caution">
    <text evidence="1">The sequence shown here is derived from an EMBL/GenBank/DDBJ whole genome shotgun (WGS) entry which is preliminary data.</text>
</comment>
<dbReference type="EMBL" id="JAPDGR010000361">
    <property type="protein sequence ID" value="KAJ2991024.1"/>
    <property type="molecule type" value="Genomic_DNA"/>
</dbReference>
<name>A0ACC1PEG5_9PEZI</name>
<proteinExistence type="predicted"/>
<keyword evidence="2" id="KW-1185">Reference proteome</keyword>
<sequence length="414" mass="46998">MASQRHLRIINPAHRGSRSFPSFELLPTELRLDIWQLSLQRPRFINIELSPKKHCGEQLQEEQSPYGTHNSLGKVVSGTHYCITANGSQLLSKLLRVSSEARQAALGFYRVHLACHFELGDRQGHGTLFLNPEYDILHIQPGRDIYHFADFIHDLRAHDPLDVGLLNLALDHNCIANLPNIDFSNLLASQAAFADTLANLRQVYFLCLENAGRIYLGPRGGIHTVTGFEFHRSRPIMSTIPTFDRVARDPRDGMDRDLSRVFVGTFDPRQMPCRWHLLLGAWQIRHPHQGPEYRFLVANGWGSGRMAKKAKNISDRDSAAEWLQQEEERWIAGQERHAASILRRGGKLPVESPEELERVPRPAIGFWLFPIEALGPIPGSDALLNPHDNGSSWESKRVVDMRHHWPELCLASMA</sequence>
<organism evidence="1 2">
    <name type="scientific">Xylaria curta</name>
    <dbReference type="NCBI Taxonomy" id="42375"/>
    <lineage>
        <taxon>Eukaryota</taxon>
        <taxon>Fungi</taxon>
        <taxon>Dikarya</taxon>
        <taxon>Ascomycota</taxon>
        <taxon>Pezizomycotina</taxon>
        <taxon>Sordariomycetes</taxon>
        <taxon>Xylariomycetidae</taxon>
        <taxon>Xylariales</taxon>
        <taxon>Xylariaceae</taxon>
        <taxon>Xylaria</taxon>
    </lineage>
</organism>
<evidence type="ECO:0000313" key="2">
    <source>
        <dbReference type="Proteomes" id="UP001143856"/>
    </source>
</evidence>
<protein>
    <submittedName>
        <fullName evidence="1">Uncharacterized protein</fullName>
    </submittedName>
</protein>
<dbReference type="Proteomes" id="UP001143856">
    <property type="component" value="Unassembled WGS sequence"/>
</dbReference>
<evidence type="ECO:0000313" key="1">
    <source>
        <dbReference type="EMBL" id="KAJ2991024.1"/>
    </source>
</evidence>
<reference evidence="1" key="1">
    <citation type="submission" date="2022-10" db="EMBL/GenBank/DDBJ databases">
        <title>Genome Sequence of Xylaria curta.</title>
        <authorList>
            <person name="Buettner E."/>
        </authorList>
    </citation>
    <scope>NUCLEOTIDE SEQUENCE</scope>
    <source>
        <strain evidence="1">Babe10</strain>
    </source>
</reference>
<gene>
    <name evidence="1" type="ORF">NUW58_g2675</name>
</gene>
<accession>A0ACC1PEG5</accession>